<reference evidence="1 2" key="1">
    <citation type="journal article" date="2019" name="Sci. Rep.">
        <title>A high-quality genome of Eragrostis curvula grass provides insights into Poaceae evolution and supports new strategies to enhance forage quality.</title>
        <authorList>
            <person name="Carballo J."/>
            <person name="Santos B.A.C.M."/>
            <person name="Zappacosta D."/>
            <person name="Garbus I."/>
            <person name="Selva J.P."/>
            <person name="Gallo C.A."/>
            <person name="Diaz A."/>
            <person name="Albertini E."/>
            <person name="Caccamo M."/>
            <person name="Echenique V."/>
        </authorList>
    </citation>
    <scope>NUCLEOTIDE SEQUENCE [LARGE SCALE GENOMIC DNA]</scope>
    <source>
        <strain evidence="2">cv. Victoria</strain>
        <tissue evidence="1">Leaf</tissue>
    </source>
</reference>
<evidence type="ECO:0000313" key="2">
    <source>
        <dbReference type="Proteomes" id="UP000324897"/>
    </source>
</evidence>
<sequence length="63" mass="7253">FLQAHIDKETAQREYAQIFFKKIFDLDEPLLAPWCSTLSGKHCEDAAWGRIIKSRADVGHRHG</sequence>
<comment type="caution">
    <text evidence="1">The sequence shown here is derived from an EMBL/GenBank/DDBJ whole genome shotgun (WGS) entry which is preliminary data.</text>
</comment>
<feature type="non-terminal residue" evidence="1">
    <location>
        <position position="1"/>
    </location>
</feature>
<dbReference type="AlphaFoldDB" id="A0A5J9W1H0"/>
<name>A0A5J9W1H0_9POAL</name>
<dbReference type="EMBL" id="RWGY01000005">
    <property type="protein sequence ID" value="TVU42008.1"/>
    <property type="molecule type" value="Genomic_DNA"/>
</dbReference>
<dbReference type="Gramene" id="TVU42008">
    <property type="protein sequence ID" value="TVU42008"/>
    <property type="gene ID" value="EJB05_08389"/>
</dbReference>
<dbReference type="Proteomes" id="UP000324897">
    <property type="component" value="Unassembled WGS sequence"/>
</dbReference>
<organism evidence="1 2">
    <name type="scientific">Eragrostis curvula</name>
    <name type="common">weeping love grass</name>
    <dbReference type="NCBI Taxonomy" id="38414"/>
    <lineage>
        <taxon>Eukaryota</taxon>
        <taxon>Viridiplantae</taxon>
        <taxon>Streptophyta</taxon>
        <taxon>Embryophyta</taxon>
        <taxon>Tracheophyta</taxon>
        <taxon>Spermatophyta</taxon>
        <taxon>Magnoliopsida</taxon>
        <taxon>Liliopsida</taxon>
        <taxon>Poales</taxon>
        <taxon>Poaceae</taxon>
        <taxon>PACMAD clade</taxon>
        <taxon>Chloridoideae</taxon>
        <taxon>Eragrostideae</taxon>
        <taxon>Eragrostidinae</taxon>
        <taxon>Eragrostis</taxon>
    </lineage>
</organism>
<protein>
    <submittedName>
        <fullName evidence="1">Uncharacterized protein</fullName>
    </submittedName>
</protein>
<proteinExistence type="predicted"/>
<evidence type="ECO:0000313" key="1">
    <source>
        <dbReference type="EMBL" id="TVU42008.1"/>
    </source>
</evidence>
<keyword evidence="2" id="KW-1185">Reference proteome</keyword>
<gene>
    <name evidence="1" type="ORF">EJB05_08389</name>
</gene>
<accession>A0A5J9W1H0</accession>